<dbReference type="Proteomes" id="UP001202479">
    <property type="component" value="Unassembled WGS sequence"/>
</dbReference>
<gene>
    <name evidence="1" type="ORF">KGF56_002224</name>
</gene>
<name>A0AAI9SXL7_9ASCO</name>
<evidence type="ECO:0000313" key="1">
    <source>
        <dbReference type="EMBL" id="KAI3404973.2"/>
    </source>
</evidence>
<evidence type="ECO:0000313" key="2">
    <source>
        <dbReference type="Proteomes" id="UP001202479"/>
    </source>
</evidence>
<accession>A0AAI9SXL7</accession>
<dbReference type="RefSeq" id="XP_049180718.1">
    <property type="nucleotide sequence ID" value="XM_049323431.1"/>
</dbReference>
<dbReference type="EMBL" id="JAHUZD010000071">
    <property type="protein sequence ID" value="KAI3404973.2"/>
    <property type="molecule type" value="Genomic_DNA"/>
</dbReference>
<dbReference type="SUPFAM" id="SSF50978">
    <property type="entry name" value="WD40 repeat-like"/>
    <property type="match status" value="1"/>
</dbReference>
<dbReference type="InterPro" id="IPR015943">
    <property type="entry name" value="WD40/YVTN_repeat-like_dom_sf"/>
</dbReference>
<reference evidence="1" key="1">
    <citation type="journal article" date="2022" name="DNA Res.">
        <title>Genome analysis of five recently described species of the CUG-Ser clade uncovers Candida theae as a new hybrid lineage with pathogenic potential in the Candida parapsilosis species complex.</title>
        <authorList>
            <person name="Mixao V."/>
            <person name="Del Olmo V."/>
            <person name="Hegedusova E."/>
            <person name="Saus E."/>
            <person name="Pryszcz L."/>
            <person name="Cillingova A."/>
            <person name="Nosek J."/>
            <person name="Gabaldon T."/>
        </authorList>
    </citation>
    <scope>NUCLEOTIDE SEQUENCE</scope>
    <source>
        <strain evidence="1">CBS 10844</strain>
    </source>
</reference>
<dbReference type="GeneID" id="73379841"/>
<organism evidence="1 2">
    <name type="scientific">Candida oxycetoniae</name>
    <dbReference type="NCBI Taxonomy" id="497107"/>
    <lineage>
        <taxon>Eukaryota</taxon>
        <taxon>Fungi</taxon>
        <taxon>Dikarya</taxon>
        <taxon>Ascomycota</taxon>
        <taxon>Saccharomycotina</taxon>
        <taxon>Pichiomycetes</taxon>
        <taxon>Debaryomycetaceae</taxon>
        <taxon>Candida/Lodderomyces clade</taxon>
        <taxon>Candida</taxon>
    </lineage>
</organism>
<dbReference type="InterPro" id="IPR036322">
    <property type="entry name" value="WD40_repeat_dom_sf"/>
</dbReference>
<dbReference type="AlphaFoldDB" id="A0AAI9SXL7"/>
<comment type="caution">
    <text evidence="1">The sequence shown here is derived from an EMBL/GenBank/DDBJ whole genome shotgun (WGS) entry which is preliminary data.</text>
</comment>
<keyword evidence="2" id="KW-1185">Reference proteome</keyword>
<dbReference type="Gene3D" id="2.130.10.10">
    <property type="entry name" value="YVTN repeat-like/Quinoprotein amine dehydrogenase"/>
    <property type="match status" value="1"/>
</dbReference>
<sequence>MRQFALRSHSAPITYILPVLSSSLTRFVYTADQQGYVIKWNLQVKRPDLQWQAHTDSILTILEWDQYIITHSRDSTIRIWLDDEKCYEVPVNALNFSNIVMFNNRYLITPATLDSNNMDVYELTKDPIAITRVLANFGAYKLVNTTGLHYRAKRDSEATSTTDDDADVNVKGRKDFGIIMKMLLINKTVYIGFESGDIIGLIMEFSETLGARFTLAYHNTTHCPNPVISLANVEDTLISGSTSNKLVYHHKPVKIVPYPQSGIQAIIPYNDDLIIGFWDGSIEYKGQIIQRDLPHLRADDDDNTKTVLKLTFMSLLPVTTSKSENQLARGKYAMMIKKSIETDLLLAGYEDGTILAFSIT</sequence>
<proteinExistence type="predicted"/>
<protein>
    <submittedName>
        <fullName evidence="1">ASA1</fullName>
    </submittedName>
</protein>